<sequence length="264" mass="29988">MVKGKKNNRTKALIKVILLSGTRQMVSLILNDTADSSDLSKAAITVEDSSVAQQPKFFNYHEYVVTNYRALEEQEAREHGPEYPICVTHFPNIYVSESSEEFKTTRVVRIPRRFESSTEFPSFSTDLPGFEPAALPDPHNRHFVPVGEYQGQLFGDSSVSPLANYVSQEEWASIISDINGLLAAAYNPVQFRNFANVVLDYFTLNFWSIVAPYVLKHPLQKLEDYVAELNHSDICKSKGIKIVSPRENSYLSVCIKRKKLQLQY</sequence>
<comment type="subcellular location">
    <subcellularLocation>
        <location evidence="1">Endoplasmic reticulum membrane</location>
        <topology evidence="1">Peripheral membrane protein</topology>
    </subcellularLocation>
</comment>
<evidence type="ECO:0000256" key="4">
    <source>
        <dbReference type="ARBA" id="ARBA00018463"/>
    </source>
</evidence>
<comment type="subunit">
    <text evidence="3">Interacts with ERF2.</text>
</comment>
<dbReference type="InterPro" id="IPR019383">
    <property type="entry name" value="Golgin_A_7/ERF4"/>
</dbReference>
<keyword evidence="5" id="KW-0256">Endoplasmic reticulum</keyword>
<evidence type="ECO:0000256" key="6">
    <source>
        <dbReference type="ARBA" id="ARBA00023136"/>
    </source>
</evidence>
<dbReference type="PANTHER" id="PTHR13254:SF0">
    <property type="entry name" value="GOLGIN SUBFAMILY A MEMBER 7_ERF4 DOMAIN-CONTAINING PROTEIN"/>
    <property type="match status" value="1"/>
</dbReference>
<feature type="domain" description="Golgin subfamily A member 7/ERF4" evidence="7">
    <location>
        <begin position="107"/>
        <end position="254"/>
    </location>
</feature>
<evidence type="ECO:0000256" key="5">
    <source>
        <dbReference type="ARBA" id="ARBA00022824"/>
    </source>
</evidence>
<dbReference type="Pfam" id="PF10256">
    <property type="entry name" value="Erf4"/>
    <property type="match status" value="1"/>
</dbReference>
<organism evidence="8 9">
    <name type="scientific">Kluyveromyces marxianus</name>
    <name type="common">Yeast</name>
    <name type="synonym">Candida kefyr</name>
    <dbReference type="NCBI Taxonomy" id="4911"/>
    <lineage>
        <taxon>Eukaryota</taxon>
        <taxon>Fungi</taxon>
        <taxon>Dikarya</taxon>
        <taxon>Ascomycota</taxon>
        <taxon>Saccharomycotina</taxon>
        <taxon>Saccharomycetes</taxon>
        <taxon>Saccharomycetales</taxon>
        <taxon>Saccharomycetaceae</taxon>
        <taxon>Kluyveromyces</taxon>
    </lineage>
</organism>
<evidence type="ECO:0000256" key="1">
    <source>
        <dbReference type="ARBA" id="ARBA00004406"/>
    </source>
</evidence>
<protein>
    <recommendedName>
        <fullName evidence="4">Ras modification protein ERF4</fullName>
    </recommendedName>
</protein>
<gene>
    <name evidence="8" type="primary">ERF4</name>
    <name evidence="8" type="ORF">FIM1_443</name>
</gene>
<reference evidence="8 9" key="2">
    <citation type="submission" date="2019-11" db="EMBL/GenBank/DDBJ databases">
        <authorList>
            <person name="Lu H."/>
        </authorList>
    </citation>
    <scope>NUCLEOTIDE SEQUENCE [LARGE SCALE GENOMIC DNA]</scope>
    <source>
        <strain evidence="8 9">FIM1</strain>
    </source>
</reference>
<evidence type="ECO:0000259" key="7">
    <source>
        <dbReference type="Pfam" id="PF10256"/>
    </source>
</evidence>
<dbReference type="InterPro" id="IPR051371">
    <property type="entry name" value="Ras_palmitoyltransferase"/>
</dbReference>
<proteinExistence type="inferred from homology"/>
<evidence type="ECO:0000313" key="8">
    <source>
        <dbReference type="EMBL" id="QGN13797.1"/>
    </source>
</evidence>
<evidence type="ECO:0000256" key="3">
    <source>
        <dbReference type="ARBA" id="ARBA00011396"/>
    </source>
</evidence>
<keyword evidence="9" id="KW-1185">Reference proteome</keyword>
<name>A0ABX6EQ08_KLUMA</name>
<keyword evidence="6" id="KW-0472">Membrane</keyword>
<accession>A0ABX6EQ08</accession>
<evidence type="ECO:0000313" key="9">
    <source>
        <dbReference type="Proteomes" id="UP000422736"/>
    </source>
</evidence>
<reference evidence="8 9" key="1">
    <citation type="submission" date="2016-03" db="EMBL/GenBank/DDBJ databases">
        <title>How can Kluyveromyces marxianus grow so fast - potential evolutionary course in Saccharomyces Complex revealed by comparative genomics.</title>
        <authorList>
            <person name="Mo W."/>
            <person name="Lu W."/>
            <person name="Yang X."/>
            <person name="Qi J."/>
            <person name="Lv H."/>
        </authorList>
    </citation>
    <scope>NUCLEOTIDE SEQUENCE [LARGE SCALE GENOMIC DNA]</scope>
    <source>
        <strain evidence="8 9">FIM1</strain>
    </source>
</reference>
<dbReference type="EMBL" id="CP015054">
    <property type="protein sequence ID" value="QGN13797.1"/>
    <property type="molecule type" value="Genomic_DNA"/>
</dbReference>
<dbReference type="Proteomes" id="UP000422736">
    <property type="component" value="Chromosome 1"/>
</dbReference>
<evidence type="ECO:0000256" key="2">
    <source>
        <dbReference type="ARBA" id="ARBA00007732"/>
    </source>
</evidence>
<comment type="similarity">
    <text evidence="2">Belongs to the ERF4 family.</text>
</comment>
<dbReference type="PANTHER" id="PTHR13254">
    <property type="entry name" value="GOLGI AUTOANTIGEN, GOLGIN SUBFAMILY A, 7"/>
    <property type="match status" value="1"/>
</dbReference>